<dbReference type="InterPro" id="IPR036955">
    <property type="entry name" value="AP2/ERF_dom_sf"/>
</dbReference>
<dbReference type="OrthoDB" id="21336at10239"/>
<accession>A0A0E3DEX4</accession>
<dbReference type="Gene3D" id="3.30.730.10">
    <property type="entry name" value="AP2/ERF domain"/>
    <property type="match status" value="1"/>
</dbReference>
<dbReference type="InterPro" id="IPR016177">
    <property type="entry name" value="DNA-bd_dom_sf"/>
</dbReference>
<dbReference type="GO" id="GO:0003700">
    <property type="term" value="F:DNA-binding transcription factor activity"/>
    <property type="evidence" value="ECO:0007669"/>
    <property type="project" value="InterPro"/>
</dbReference>
<keyword evidence="6" id="KW-1185">Reference proteome</keyword>
<evidence type="ECO:0000256" key="3">
    <source>
        <dbReference type="ARBA" id="ARBA00023163"/>
    </source>
</evidence>
<evidence type="ECO:0000313" key="5">
    <source>
        <dbReference type="EMBL" id="AID17913.1"/>
    </source>
</evidence>
<feature type="domain" description="AP2/ERF" evidence="4">
    <location>
        <begin position="103"/>
        <end position="164"/>
    </location>
</feature>
<dbReference type="GO" id="GO:0004519">
    <property type="term" value="F:endonuclease activity"/>
    <property type="evidence" value="ECO:0007669"/>
    <property type="project" value="UniProtKB-KW"/>
</dbReference>
<dbReference type="KEGG" id="vg:24723193"/>
<keyword evidence="5" id="KW-0378">Hydrolase</keyword>
<organism evidence="5 6">
    <name type="scientific">Bacillus phage JBP901</name>
    <dbReference type="NCBI Taxonomy" id="1498212"/>
    <lineage>
        <taxon>Viruses</taxon>
        <taxon>Duplodnaviria</taxon>
        <taxon>Heunggongvirae</taxon>
        <taxon>Uroviricota</taxon>
        <taxon>Caudoviricetes</taxon>
        <taxon>Herelleviridae</taxon>
        <taxon>Bastillevirinae</taxon>
        <taxon>Caeruleovirus</taxon>
        <taxon>Caeruleovirus JBP901</taxon>
    </lineage>
</organism>
<proteinExistence type="predicted"/>
<reference evidence="5 6" key="1">
    <citation type="journal article" date="2015" name="Arch. Virol.">
        <title>Complete genome sequence and phylogenetic position of the Bacillus cereus group phage JBP901.</title>
        <authorList>
            <person name="Asare P.T."/>
            <person name="Ryu S."/>
            <person name="Kim K.P."/>
        </authorList>
    </citation>
    <scope>NUCLEOTIDE SEQUENCE [LARGE SCALE GENOMIC DNA]</scope>
</reference>
<protein>
    <submittedName>
        <fullName evidence="5">Putative HNH homing endonuclease</fullName>
    </submittedName>
</protein>
<evidence type="ECO:0000259" key="4">
    <source>
        <dbReference type="PROSITE" id="PS51032"/>
    </source>
</evidence>
<dbReference type="SUPFAM" id="SSF54171">
    <property type="entry name" value="DNA-binding domain"/>
    <property type="match status" value="1"/>
</dbReference>
<keyword evidence="3" id="KW-0804">Transcription</keyword>
<dbReference type="EMBL" id="KJ676859">
    <property type="protein sequence ID" value="AID17913.1"/>
    <property type="molecule type" value="Genomic_DNA"/>
</dbReference>
<keyword evidence="5" id="KW-0540">Nuclease</keyword>
<dbReference type="GO" id="GO:0003677">
    <property type="term" value="F:DNA binding"/>
    <property type="evidence" value="ECO:0007669"/>
    <property type="project" value="UniProtKB-KW"/>
</dbReference>
<evidence type="ECO:0000313" key="6">
    <source>
        <dbReference type="Proteomes" id="UP000033000"/>
    </source>
</evidence>
<sequence>MGKNSNSVKSEQLGMSFSTANNQLKKNVLFDLVKRCNLDKCFQCGEKIEDISNFSIEHKTPWLHSDDPVNLFFSLDNIAFSHTSCNYSAARYSEQRGKPTQTGYKGVGFSKSKSKPYRAYINTKVDGVRKSIHLGYFETPEEAAKEFDKKAVELYGESAMTNKSLGLL</sequence>
<dbReference type="PROSITE" id="PS51032">
    <property type="entry name" value="AP2_ERF"/>
    <property type="match status" value="1"/>
</dbReference>
<gene>
    <name evidence="5" type="ORF">JBP901_gp201</name>
</gene>
<dbReference type="GeneID" id="24723193"/>
<evidence type="ECO:0000256" key="2">
    <source>
        <dbReference type="ARBA" id="ARBA00023125"/>
    </source>
</evidence>
<keyword evidence="5" id="KW-0255">Endonuclease</keyword>
<dbReference type="RefSeq" id="YP_009149239.1">
    <property type="nucleotide sequence ID" value="NC_027352.1"/>
</dbReference>
<keyword evidence="1" id="KW-0805">Transcription regulation</keyword>
<dbReference type="InterPro" id="IPR001471">
    <property type="entry name" value="AP2/ERF_dom"/>
</dbReference>
<dbReference type="Proteomes" id="UP000033000">
    <property type="component" value="Segment"/>
</dbReference>
<evidence type="ECO:0000256" key="1">
    <source>
        <dbReference type="ARBA" id="ARBA00023015"/>
    </source>
</evidence>
<name>A0A0E3DEX4_9CAUD</name>
<keyword evidence="2" id="KW-0238">DNA-binding</keyword>